<dbReference type="Gene3D" id="1.20.1270.180">
    <property type="match status" value="1"/>
</dbReference>
<gene>
    <name evidence="3" type="ORF">BIZ92_18595</name>
</gene>
<dbReference type="InterPro" id="IPR052755">
    <property type="entry name" value="Lysozyme_Inhibitor_LprI"/>
</dbReference>
<accession>A0A1R1JK41</accession>
<dbReference type="PANTHER" id="PTHR37549">
    <property type="entry name" value="LIPOPROTEIN LPRI"/>
    <property type="match status" value="1"/>
</dbReference>
<dbReference type="Proteomes" id="UP000187251">
    <property type="component" value="Unassembled WGS sequence"/>
</dbReference>
<proteinExistence type="predicted"/>
<feature type="signal peptide" evidence="1">
    <location>
        <begin position="1"/>
        <end position="19"/>
    </location>
</feature>
<feature type="chain" id="PRO_5011983198" description="Lysozyme inhibitor LprI-like N-terminal domain-containing protein" evidence="1">
    <location>
        <begin position="20"/>
        <end position="223"/>
    </location>
</feature>
<evidence type="ECO:0000259" key="2">
    <source>
        <dbReference type="Pfam" id="PF07007"/>
    </source>
</evidence>
<dbReference type="InterPro" id="IPR009739">
    <property type="entry name" value="LprI-like_N"/>
</dbReference>
<dbReference type="RefSeq" id="WP_076416409.1">
    <property type="nucleotide sequence ID" value="NZ_AP028040.1"/>
</dbReference>
<dbReference type="GO" id="GO:0005576">
    <property type="term" value="C:extracellular region"/>
    <property type="evidence" value="ECO:0007669"/>
    <property type="project" value="TreeGrafter"/>
</dbReference>
<keyword evidence="1" id="KW-0732">Signal</keyword>
<dbReference type="Pfam" id="PF07007">
    <property type="entry name" value="LprI"/>
    <property type="match status" value="1"/>
</dbReference>
<reference evidence="3 4" key="1">
    <citation type="submission" date="2016-09" db="EMBL/GenBank/DDBJ databases">
        <title>Phylogenomics of Achromobacter.</title>
        <authorList>
            <person name="Jeukens J."/>
            <person name="Freschi L."/>
            <person name="Vincent A.T."/>
            <person name="Emond-Rheault J.-G."/>
            <person name="Kukavica-Ibrulj I."/>
            <person name="Charette S.J."/>
            <person name="Levesque R.C."/>
        </authorList>
    </citation>
    <scope>NUCLEOTIDE SEQUENCE [LARGE SCALE GENOMIC DNA]</scope>
    <source>
        <strain evidence="3 4">AUS488</strain>
    </source>
</reference>
<dbReference type="PANTHER" id="PTHR37549:SF1">
    <property type="entry name" value="LIPOPROTEIN LPRI"/>
    <property type="match status" value="1"/>
</dbReference>
<evidence type="ECO:0000313" key="3">
    <source>
        <dbReference type="EMBL" id="OMG75573.1"/>
    </source>
</evidence>
<name>A0A1R1JK41_ALCXX</name>
<evidence type="ECO:0000313" key="4">
    <source>
        <dbReference type="Proteomes" id="UP000187251"/>
    </source>
</evidence>
<dbReference type="OrthoDB" id="8654699at2"/>
<dbReference type="AlphaFoldDB" id="A0A1R1JK41"/>
<dbReference type="EMBL" id="MJMN01000065">
    <property type="protein sequence ID" value="OMG75573.1"/>
    <property type="molecule type" value="Genomic_DNA"/>
</dbReference>
<feature type="domain" description="Lysozyme inhibitor LprI-like N-terminal" evidence="2">
    <location>
        <begin position="25"/>
        <end position="83"/>
    </location>
</feature>
<sequence>MMRPLLLAASLVVAGSATAAPSFNCAKAAKPVEKAICANPALADQDAAIARQYKDVRDKLDAEAAKSLTADQRYFLGMRDRVYEAPFTQSTPVKEMATFMRSRLALLKAINPHPAAGFVGKWRNIEGEIEITQGANGQLAVAASSWMPYYGNWVCDLSGNAVVDGDSLKVTYQDGPPWVLTLTRRGAVLVAQETAPPGTPDDGSGPPYCGHKGGVAGDWFAAR</sequence>
<protein>
    <recommendedName>
        <fullName evidence="2">Lysozyme inhibitor LprI-like N-terminal domain-containing protein</fullName>
    </recommendedName>
</protein>
<organism evidence="3 4">
    <name type="scientific">Alcaligenes xylosoxydans xylosoxydans</name>
    <name type="common">Achromobacter xylosoxidans</name>
    <dbReference type="NCBI Taxonomy" id="85698"/>
    <lineage>
        <taxon>Bacteria</taxon>
        <taxon>Pseudomonadati</taxon>
        <taxon>Pseudomonadota</taxon>
        <taxon>Betaproteobacteria</taxon>
        <taxon>Burkholderiales</taxon>
        <taxon>Alcaligenaceae</taxon>
        <taxon>Achromobacter</taxon>
    </lineage>
</organism>
<evidence type="ECO:0000256" key="1">
    <source>
        <dbReference type="SAM" id="SignalP"/>
    </source>
</evidence>
<comment type="caution">
    <text evidence="3">The sequence shown here is derived from an EMBL/GenBank/DDBJ whole genome shotgun (WGS) entry which is preliminary data.</text>
</comment>